<dbReference type="Proteomes" id="UP000274327">
    <property type="component" value="Unassembled WGS sequence"/>
</dbReference>
<comment type="caution">
    <text evidence="1">The sequence shown here is derived from an EMBL/GenBank/DDBJ whole genome shotgun (WGS) entry which is preliminary data.</text>
</comment>
<protein>
    <submittedName>
        <fullName evidence="1">Uncharacterized protein</fullName>
    </submittedName>
</protein>
<proteinExistence type="predicted"/>
<accession>A0A3R8QP67</accession>
<dbReference type="EMBL" id="QOCI01000003">
    <property type="protein sequence ID" value="RRR19333.1"/>
    <property type="molecule type" value="Genomic_DNA"/>
</dbReference>
<gene>
    <name evidence="1" type="ORF">DS079_06815</name>
</gene>
<evidence type="ECO:0000313" key="2">
    <source>
        <dbReference type="Proteomes" id="UP000274327"/>
    </source>
</evidence>
<sequence>MELHRCHSFTVVESLIVIERWTAYRFSEPSDDTPPQILDFRPCSSVLLGRCCRPPALHIHDEQEPTDLIITAVDLVDNRHLSRS</sequence>
<dbReference type="AlphaFoldDB" id="A0A3R8QP67"/>
<keyword evidence="2" id="KW-1185">Reference proteome</keyword>
<organism evidence="1 2">
    <name type="scientific">Brachybacterium paraconglomeratum</name>
    <dbReference type="NCBI Taxonomy" id="173362"/>
    <lineage>
        <taxon>Bacteria</taxon>
        <taxon>Bacillati</taxon>
        <taxon>Actinomycetota</taxon>
        <taxon>Actinomycetes</taxon>
        <taxon>Micrococcales</taxon>
        <taxon>Dermabacteraceae</taxon>
        <taxon>Brachybacterium</taxon>
    </lineage>
</organism>
<reference evidence="1 2" key="1">
    <citation type="submission" date="2018-07" db="EMBL/GenBank/DDBJ databases">
        <title>Brachybacteriurn paraconglorneratum KCTC 9916.</title>
        <authorList>
            <person name="Li Y."/>
        </authorList>
    </citation>
    <scope>NUCLEOTIDE SEQUENCE [LARGE SCALE GENOMIC DNA]</scope>
    <source>
        <strain evidence="1 2">KCTC 9916</strain>
    </source>
</reference>
<name>A0A3R8QP67_9MICO</name>
<evidence type="ECO:0000313" key="1">
    <source>
        <dbReference type="EMBL" id="RRR19333.1"/>
    </source>
</evidence>